<proteinExistence type="predicted"/>
<evidence type="ECO:0000256" key="1">
    <source>
        <dbReference type="SAM" id="Phobius"/>
    </source>
</evidence>
<dbReference type="EMBL" id="BOMB01000010">
    <property type="protein sequence ID" value="GID10978.1"/>
    <property type="molecule type" value="Genomic_DNA"/>
</dbReference>
<keyword evidence="1" id="KW-0472">Membrane</keyword>
<dbReference type="RefSeq" id="WP_203656650.1">
    <property type="nucleotide sequence ID" value="NZ_BAAAZM010000004.1"/>
</dbReference>
<comment type="caution">
    <text evidence="2">The sequence shown here is derived from an EMBL/GenBank/DDBJ whole genome shotgun (WGS) entry which is preliminary data.</text>
</comment>
<sequence length="65" mass="6759">MLLPVTPFACLVMGVACLGICGFTVVTAWSIPALLAVGVVFGLLGLGLVALGVLVRRTGRGWFER</sequence>
<reference evidence="2" key="1">
    <citation type="submission" date="2021-01" db="EMBL/GenBank/DDBJ databases">
        <title>Whole genome shotgun sequence of Actinocatenispora rupis NBRC 107355.</title>
        <authorList>
            <person name="Komaki H."/>
            <person name="Tamura T."/>
        </authorList>
    </citation>
    <scope>NUCLEOTIDE SEQUENCE</scope>
    <source>
        <strain evidence="2">NBRC 107355</strain>
    </source>
</reference>
<dbReference type="AlphaFoldDB" id="A0A8J3J7T5"/>
<evidence type="ECO:0000313" key="2">
    <source>
        <dbReference type="EMBL" id="GID10978.1"/>
    </source>
</evidence>
<organism evidence="2 3">
    <name type="scientific">Actinocatenispora rupis</name>
    <dbReference type="NCBI Taxonomy" id="519421"/>
    <lineage>
        <taxon>Bacteria</taxon>
        <taxon>Bacillati</taxon>
        <taxon>Actinomycetota</taxon>
        <taxon>Actinomycetes</taxon>
        <taxon>Micromonosporales</taxon>
        <taxon>Micromonosporaceae</taxon>
        <taxon>Actinocatenispora</taxon>
    </lineage>
</organism>
<feature type="transmembrane region" description="Helical" evidence="1">
    <location>
        <begin position="35"/>
        <end position="55"/>
    </location>
</feature>
<keyword evidence="1" id="KW-1133">Transmembrane helix</keyword>
<dbReference type="Proteomes" id="UP000612808">
    <property type="component" value="Unassembled WGS sequence"/>
</dbReference>
<protein>
    <submittedName>
        <fullName evidence="2">Uncharacterized protein</fullName>
    </submittedName>
</protein>
<evidence type="ECO:0000313" key="3">
    <source>
        <dbReference type="Proteomes" id="UP000612808"/>
    </source>
</evidence>
<keyword evidence="3" id="KW-1185">Reference proteome</keyword>
<feature type="transmembrane region" description="Helical" evidence="1">
    <location>
        <begin position="7"/>
        <end position="29"/>
    </location>
</feature>
<gene>
    <name evidence="2" type="ORF">Aru02nite_18670</name>
</gene>
<keyword evidence="1" id="KW-0812">Transmembrane</keyword>
<accession>A0A8J3J7T5</accession>
<name>A0A8J3J7T5_9ACTN</name>